<sequence length="140" mass="15492">MPLTSLAPNLMVDDVNRTVDYYLRVLGFDFAMGVTDQGRQPVFAWPAAETLCYAMVASGAVQIMFQSKKSLAAELPSLENAKPGGAFTLYIECDDLDARCAALDEDTAFLKRPHVTFYGMREFYIKDINGYILAFAQKAA</sequence>
<dbReference type="InterPro" id="IPR029068">
    <property type="entry name" value="Glyas_Bleomycin-R_OHBP_Dase"/>
</dbReference>
<name>A0A0W8G957_9ZZZZ</name>
<comment type="caution">
    <text evidence="2">The sequence shown here is derived from an EMBL/GenBank/DDBJ whole genome shotgun (WGS) entry which is preliminary data.</text>
</comment>
<organism evidence="2">
    <name type="scientific">hydrocarbon metagenome</name>
    <dbReference type="NCBI Taxonomy" id="938273"/>
    <lineage>
        <taxon>unclassified sequences</taxon>
        <taxon>metagenomes</taxon>
        <taxon>ecological metagenomes</taxon>
    </lineage>
</organism>
<dbReference type="AlphaFoldDB" id="A0A0W8G957"/>
<protein>
    <recommendedName>
        <fullName evidence="1">VOC domain-containing protein</fullName>
    </recommendedName>
</protein>
<dbReference type="InterPro" id="IPR004360">
    <property type="entry name" value="Glyas_Fos-R_dOase_dom"/>
</dbReference>
<feature type="domain" description="VOC" evidence="1">
    <location>
        <begin position="2"/>
        <end position="138"/>
    </location>
</feature>
<dbReference type="InterPro" id="IPR037523">
    <property type="entry name" value="VOC_core"/>
</dbReference>
<evidence type="ECO:0000259" key="1">
    <source>
        <dbReference type="PROSITE" id="PS51819"/>
    </source>
</evidence>
<accession>A0A0W8G957</accession>
<gene>
    <name evidence="2" type="ORF">ASZ90_000511</name>
</gene>
<dbReference type="Pfam" id="PF00903">
    <property type="entry name" value="Glyoxalase"/>
    <property type="match status" value="1"/>
</dbReference>
<proteinExistence type="predicted"/>
<evidence type="ECO:0000313" key="2">
    <source>
        <dbReference type="EMBL" id="KUG29596.1"/>
    </source>
</evidence>
<reference evidence="2" key="1">
    <citation type="journal article" date="2015" name="Proc. Natl. Acad. Sci. U.S.A.">
        <title>Networks of energetic and metabolic interactions define dynamics in microbial communities.</title>
        <authorList>
            <person name="Embree M."/>
            <person name="Liu J.K."/>
            <person name="Al-Bassam M.M."/>
            <person name="Zengler K."/>
        </authorList>
    </citation>
    <scope>NUCLEOTIDE SEQUENCE</scope>
</reference>
<dbReference type="SUPFAM" id="SSF54593">
    <property type="entry name" value="Glyoxalase/Bleomycin resistance protein/Dihydroxybiphenyl dioxygenase"/>
    <property type="match status" value="1"/>
</dbReference>
<dbReference type="Gene3D" id="3.10.180.10">
    <property type="entry name" value="2,3-Dihydroxybiphenyl 1,2-Dioxygenase, domain 1"/>
    <property type="match status" value="1"/>
</dbReference>
<dbReference type="PROSITE" id="PS51819">
    <property type="entry name" value="VOC"/>
    <property type="match status" value="1"/>
</dbReference>
<dbReference type="EMBL" id="LNQE01000064">
    <property type="protein sequence ID" value="KUG29596.1"/>
    <property type="molecule type" value="Genomic_DNA"/>
</dbReference>